<dbReference type="Proteomes" id="UP000296374">
    <property type="component" value="Chromosome"/>
</dbReference>
<dbReference type="PROSITE" id="PS51257">
    <property type="entry name" value="PROKAR_LIPOPROTEIN"/>
    <property type="match status" value="1"/>
</dbReference>
<name>A0A4P7HNB8_9RHOB</name>
<gene>
    <name evidence="1" type="ORF">E4191_08135</name>
</gene>
<dbReference type="RefSeq" id="WP_135312970.1">
    <property type="nucleotide sequence ID" value="NZ_CP038439.1"/>
</dbReference>
<dbReference type="EMBL" id="CP038439">
    <property type="protein sequence ID" value="QBX34681.1"/>
    <property type="molecule type" value="Genomic_DNA"/>
</dbReference>
<reference evidence="2" key="1">
    <citation type="submission" date="2019-03" db="EMBL/GenBank/DDBJ databases">
        <authorList>
            <person name="Li J."/>
        </authorList>
    </citation>
    <scope>NUCLEOTIDE SEQUENCE [LARGE SCALE GENOMIC DNA]</scope>
    <source>
        <strain evidence="2">2251</strain>
    </source>
</reference>
<dbReference type="KEGG" id="plia:E4191_08135"/>
<evidence type="ECO:0000313" key="2">
    <source>
        <dbReference type="Proteomes" id="UP000296374"/>
    </source>
</evidence>
<organism evidence="1 2">
    <name type="scientific">Paracoccus liaowanqingii</name>
    <dbReference type="NCBI Taxonomy" id="2560053"/>
    <lineage>
        <taxon>Bacteria</taxon>
        <taxon>Pseudomonadati</taxon>
        <taxon>Pseudomonadota</taxon>
        <taxon>Alphaproteobacteria</taxon>
        <taxon>Rhodobacterales</taxon>
        <taxon>Paracoccaceae</taxon>
        <taxon>Paracoccus</taxon>
    </lineage>
</organism>
<proteinExistence type="predicted"/>
<protein>
    <submittedName>
        <fullName evidence="1">Uncharacterized protein</fullName>
    </submittedName>
</protein>
<evidence type="ECO:0000313" key="1">
    <source>
        <dbReference type="EMBL" id="QBX34681.1"/>
    </source>
</evidence>
<sequence>MRRALVMVVLALAGCGEHRGWNPNYGFGDGPYGQYKTAREVTLMTGETSQQGIPIALPVLSPTPARITGRDPVLPPPTAGIRNVPVAASAQTPPSLPALRPALAMPVAIAPVATP</sequence>
<accession>A0A4P7HNB8</accession>
<dbReference type="AlphaFoldDB" id="A0A4P7HNB8"/>